<organism evidence="1 2">
    <name type="scientific">Tessaracoccus aquimaris</name>
    <dbReference type="NCBI Taxonomy" id="1332264"/>
    <lineage>
        <taxon>Bacteria</taxon>
        <taxon>Bacillati</taxon>
        <taxon>Actinomycetota</taxon>
        <taxon>Actinomycetes</taxon>
        <taxon>Propionibacteriales</taxon>
        <taxon>Propionibacteriaceae</taxon>
        <taxon>Tessaracoccus</taxon>
    </lineage>
</organism>
<dbReference type="OrthoDB" id="2972445at2"/>
<keyword evidence="2" id="KW-1185">Reference proteome</keyword>
<accession>A0A1Q2CPZ8</accession>
<dbReference type="AlphaFoldDB" id="A0A1Q2CPZ8"/>
<evidence type="ECO:0008006" key="3">
    <source>
        <dbReference type="Google" id="ProtNLM"/>
    </source>
</evidence>
<dbReference type="STRING" id="1332264.BW730_12020"/>
<sequence>MTAVLILPSPLLPGMVYRPLVEALAAEGVRAELASVPKDPSAPTLVEQWRAKSAGFDVLAPHSNAGLMAPLVAGRASGSCSWTRRFPRRRGPSRWPTGG</sequence>
<gene>
    <name evidence="1" type="ORF">BW730_12020</name>
</gene>
<evidence type="ECO:0000313" key="1">
    <source>
        <dbReference type="EMBL" id="AQP48110.1"/>
    </source>
</evidence>
<dbReference type="RefSeq" id="WP_077686439.1">
    <property type="nucleotide sequence ID" value="NZ_CP019606.1"/>
</dbReference>
<dbReference type="Proteomes" id="UP000188145">
    <property type="component" value="Chromosome"/>
</dbReference>
<proteinExistence type="predicted"/>
<dbReference type="EMBL" id="CP019606">
    <property type="protein sequence ID" value="AQP48110.1"/>
    <property type="molecule type" value="Genomic_DNA"/>
</dbReference>
<protein>
    <recommendedName>
        <fullName evidence="3">Glycosyltransferase subfamily 4-like N-terminal domain-containing protein</fullName>
    </recommendedName>
</protein>
<name>A0A1Q2CPZ8_9ACTN</name>
<reference evidence="2" key="1">
    <citation type="submission" date="2017-02" db="EMBL/GenBank/DDBJ databases">
        <title>Tessaracoccus aquaemaris sp. nov., isolated from the intestine of a Korean rockfish, Sebastes schlegelii, in a marine aquaculture pond.</title>
        <authorList>
            <person name="Tak E.J."/>
            <person name="Bae J.-W."/>
        </authorList>
    </citation>
    <scope>NUCLEOTIDE SEQUENCE [LARGE SCALE GENOMIC DNA]</scope>
    <source>
        <strain evidence="2">NSG39</strain>
    </source>
</reference>
<evidence type="ECO:0000313" key="2">
    <source>
        <dbReference type="Proteomes" id="UP000188145"/>
    </source>
</evidence>
<dbReference type="KEGG" id="tes:BW730_12020"/>